<gene>
    <name evidence="6" type="primary">napF</name>
    <name evidence="8" type="ORF">SAMN05192555_11282</name>
</gene>
<dbReference type="HAMAP" id="MF_02201">
    <property type="entry name" value="NapF"/>
    <property type="match status" value="1"/>
</dbReference>
<sequence length="172" mass="18616">MTHNNKAHRQSDRRQFFRTLSGRPSVRRPPWTAADLTQRCTGCDACIEACPEGVLVRGAGGFPEIRFDTDGCSLCGDCAEVCEAGVFDTRREAFPWHAQLEANCLALAQIHCQACQDACEWRAIRFPPAFGRPPQPQIAADACRGCGACLAVCPNDAITLADNGPGQPGARR</sequence>
<feature type="binding site" evidence="6">
    <location>
        <position position="146"/>
    </location>
    <ligand>
        <name>[4Fe-4S] cluster</name>
        <dbReference type="ChEBI" id="CHEBI:49883"/>
        <label>3</label>
    </ligand>
</feature>
<dbReference type="OrthoDB" id="9808559at2"/>
<reference evidence="9" key="1">
    <citation type="submission" date="2016-10" db="EMBL/GenBank/DDBJ databases">
        <authorList>
            <person name="Varghese N."/>
            <person name="Submissions S."/>
        </authorList>
    </citation>
    <scope>NUCLEOTIDE SEQUENCE [LARGE SCALE GENOMIC DNA]</scope>
    <source>
        <strain evidence="9">AAP</strain>
    </source>
</reference>
<dbReference type="STRING" id="48727.SAMN05192555_11282"/>
<accession>A0A1G9SMW3</accession>
<comment type="function">
    <text evidence="6">Could be involved in the maturation of NapA, the catalytic subunit of the periplasmic nitrate reductase, before its export into the periplasm.</text>
</comment>
<evidence type="ECO:0000256" key="4">
    <source>
        <dbReference type="ARBA" id="ARBA00023004"/>
    </source>
</evidence>
<feature type="binding site" evidence="6">
    <location>
        <position position="75"/>
    </location>
    <ligand>
        <name>[4Fe-4S] cluster</name>
        <dbReference type="ChEBI" id="CHEBI:49883"/>
        <label>2</label>
    </ligand>
</feature>
<dbReference type="PROSITE" id="PS51379">
    <property type="entry name" value="4FE4S_FER_2"/>
    <property type="match status" value="3"/>
</dbReference>
<evidence type="ECO:0000259" key="7">
    <source>
        <dbReference type="PROSITE" id="PS51379"/>
    </source>
</evidence>
<evidence type="ECO:0000256" key="1">
    <source>
        <dbReference type="ARBA" id="ARBA00022485"/>
    </source>
</evidence>
<keyword evidence="1 6" id="KW-0004">4Fe-4S</keyword>
<keyword evidence="6" id="KW-0963">Cytoplasm</keyword>
<dbReference type="RefSeq" id="WP_089659402.1">
    <property type="nucleotide sequence ID" value="NZ_FNGH01000012.1"/>
</dbReference>
<dbReference type="GO" id="GO:0046872">
    <property type="term" value="F:metal ion binding"/>
    <property type="evidence" value="ECO:0007669"/>
    <property type="project" value="UniProtKB-KW"/>
</dbReference>
<dbReference type="CDD" id="cd10564">
    <property type="entry name" value="NapF_like"/>
    <property type="match status" value="1"/>
</dbReference>
<feature type="binding site" evidence="6">
    <location>
        <position position="40"/>
    </location>
    <ligand>
        <name>[4Fe-4S] cluster</name>
        <dbReference type="ChEBI" id="CHEBI:49883"/>
        <label>1</label>
    </ligand>
</feature>
<keyword evidence="5 6" id="KW-0411">Iron-sulfur</keyword>
<feature type="binding site" evidence="6">
    <location>
        <position position="143"/>
    </location>
    <ligand>
        <name>[4Fe-4S] cluster</name>
        <dbReference type="ChEBI" id="CHEBI:49883"/>
        <label>3</label>
    </ligand>
</feature>
<dbReference type="Gene3D" id="3.30.70.20">
    <property type="match status" value="2"/>
</dbReference>
<evidence type="ECO:0000256" key="5">
    <source>
        <dbReference type="ARBA" id="ARBA00023014"/>
    </source>
</evidence>
<feature type="domain" description="4Fe-4S ferredoxin-type" evidence="7">
    <location>
        <begin position="63"/>
        <end position="92"/>
    </location>
</feature>
<evidence type="ECO:0000256" key="6">
    <source>
        <dbReference type="HAMAP-Rule" id="MF_02201"/>
    </source>
</evidence>
<proteinExistence type="inferred from homology"/>
<feature type="binding site" evidence="6">
    <location>
        <position position="46"/>
    </location>
    <ligand>
        <name>[4Fe-4S] cluster</name>
        <dbReference type="ChEBI" id="CHEBI:49883"/>
        <label>1</label>
    </ligand>
</feature>
<dbReference type="NCBIfam" id="TIGR00402">
    <property type="entry name" value="napF"/>
    <property type="match status" value="1"/>
</dbReference>
<feature type="binding site" evidence="6">
    <location>
        <position position="72"/>
    </location>
    <ligand>
        <name>[4Fe-4S] cluster</name>
        <dbReference type="ChEBI" id="CHEBI:49883"/>
        <label>2</label>
    </ligand>
</feature>
<dbReference type="PANTHER" id="PTHR24960">
    <property type="entry name" value="PHOTOSYSTEM I IRON-SULFUR CENTER-RELATED"/>
    <property type="match status" value="1"/>
</dbReference>
<keyword evidence="2 6" id="KW-0479">Metal-binding</keyword>
<feature type="domain" description="4Fe-4S ferredoxin-type" evidence="7">
    <location>
        <begin position="29"/>
        <end position="60"/>
    </location>
</feature>
<dbReference type="GO" id="GO:0051539">
    <property type="term" value="F:4 iron, 4 sulfur cluster binding"/>
    <property type="evidence" value="ECO:0007669"/>
    <property type="project" value="UniProtKB-UniRule"/>
</dbReference>
<evidence type="ECO:0000313" key="9">
    <source>
        <dbReference type="Proteomes" id="UP000199107"/>
    </source>
</evidence>
<feature type="binding site" evidence="6">
    <location>
        <position position="78"/>
    </location>
    <ligand>
        <name>[4Fe-4S] cluster</name>
        <dbReference type="ChEBI" id="CHEBI:49883"/>
        <label>2</label>
    </ligand>
</feature>
<feature type="binding site" evidence="6">
    <location>
        <position position="82"/>
    </location>
    <ligand>
        <name>[4Fe-4S] cluster</name>
        <dbReference type="ChEBI" id="CHEBI:49883"/>
        <label>2</label>
    </ligand>
</feature>
<comment type="similarity">
    <text evidence="6">Belongs to the NapF family.</text>
</comment>
<dbReference type="SUPFAM" id="SSF54862">
    <property type="entry name" value="4Fe-4S ferredoxins"/>
    <property type="match status" value="1"/>
</dbReference>
<evidence type="ECO:0000256" key="3">
    <source>
        <dbReference type="ARBA" id="ARBA00022737"/>
    </source>
</evidence>
<evidence type="ECO:0000256" key="2">
    <source>
        <dbReference type="ARBA" id="ARBA00022723"/>
    </source>
</evidence>
<dbReference type="Proteomes" id="UP000199107">
    <property type="component" value="Unassembled WGS sequence"/>
</dbReference>
<name>A0A1G9SMW3_9GAMM</name>
<dbReference type="PROSITE" id="PS00198">
    <property type="entry name" value="4FE4S_FER_1"/>
    <property type="match status" value="2"/>
</dbReference>
<dbReference type="AlphaFoldDB" id="A0A1G9SMW3"/>
<dbReference type="GO" id="GO:0005737">
    <property type="term" value="C:cytoplasm"/>
    <property type="evidence" value="ECO:0007669"/>
    <property type="project" value="UniProtKB-SubCell"/>
</dbReference>
<dbReference type="PANTHER" id="PTHR24960:SF79">
    <property type="entry name" value="PHOTOSYSTEM I IRON-SULFUR CENTER"/>
    <property type="match status" value="1"/>
</dbReference>
<feature type="domain" description="4Fe-4S ferredoxin-type" evidence="7">
    <location>
        <begin position="134"/>
        <end position="163"/>
    </location>
</feature>
<keyword evidence="4 6" id="KW-0408">Iron</keyword>
<feature type="binding site" evidence="6">
    <location>
        <position position="43"/>
    </location>
    <ligand>
        <name>[4Fe-4S] cluster</name>
        <dbReference type="ChEBI" id="CHEBI:49883"/>
        <label>1</label>
    </ligand>
</feature>
<feature type="binding site" evidence="6">
    <location>
        <position position="50"/>
    </location>
    <ligand>
        <name>[4Fe-4S] cluster</name>
        <dbReference type="ChEBI" id="CHEBI:49883"/>
        <label>1</label>
    </ligand>
</feature>
<protein>
    <recommendedName>
        <fullName evidence="6">Ferredoxin-type protein NapF</fullName>
    </recommendedName>
</protein>
<dbReference type="InterPro" id="IPR004496">
    <property type="entry name" value="NapF"/>
</dbReference>
<dbReference type="Pfam" id="PF12838">
    <property type="entry name" value="Fer4_7"/>
    <property type="match status" value="2"/>
</dbReference>
<comment type="subcellular location">
    <subcellularLocation>
        <location evidence="6">Cytoplasm</location>
    </subcellularLocation>
</comment>
<keyword evidence="3 6" id="KW-0677">Repeat</keyword>
<dbReference type="InterPro" id="IPR017896">
    <property type="entry name" value="4Fe4S_Fe-S-bd"/>
</dbReference>
<feature type="binding site" evidence="6">
    <location>
        <position position="149"/>
    </location>
    <ligand>
        <name>[4Fe-4S] cluster</name>
        <dbReference type="ChEBI" id="CHEBI:49883"/>
        <label>3</label>
    </ligand>
</feature>
<evidence type="ECO:0000313" key="8">
    <source>
        <dbReference type="EMBL" id="SDM36751.1"/>
    </source>
</evidence>
<dbReference type="InterPro" id="IPR050157">
    <property type="entry name" value="PSI_iron-sulfur_center"/>
</dbReference>
<dbReference type="EMBL" id="FNGH01000012">
    <property type="protein sequence ID" value="SDM36751.1"/>
    <property type="molecule type" value="Genomic_DNA"/>
</dbReference>
<feature type="binding site" evidence="6">
    <location>
        <position position="153"/>
    </location>
    <ligand>
        <name>[4Fe-4S] cluster</name>
        <dbReference type="ChEBI" id="CHEBI:49883"/>
        <label>3</label>
    </ligand>
</feature>
<comment type="subunit">
    <text evidence="6">Interacts with the cytoplasmic NapA precursor.</text>
</comment>
<comment type="cofactor">
    <cofactor evidence="6">
        <name>[4Fe-4S] cluster</name>
        <dbReference type="ChEBI" id="CHEBI:49883"/>
    </cofactor>
</comment>
<keyword evidence="9" id="KW-1185">Reference proteome</keyword>
<organism evidence="8 9">
    <name type="scientific">Franzmannia pantelleriensis</name>
    <dbReference type="NCBI Taxonomy" id="48727"/>
    <lineage>
        <taxon>Bacteria</taxon>
        <taxon>Pseudomonadati</taxon>
        <taxon>Pseudomonadota</taxon>
        <taxon>Gammaproteobacteria</taxon>
        <taxon>Oceanospirillales</taxon>
        <taxon>Halomonadaceae</taxon>
        <taxon>Franzmannia</taxon>
    </lineage>
</organism>
<dbReference type="InterPro" id="IPR017900">
    <property type="entry name" value="4Fe4S_Fe_S_CS"/>
</dbReference>